<accession>A0ABD3EQC1</accession>
<organism evidence="2 3">
    <name type="scientific">Castilleja foliolosa</name>
    <dbReference type="NCBI Taxonomy" id="1961234"/>
    <lineage>
        <taxon>Eukaryota</taxon>
        <taxon>Viridiplantae</taxon>
        <taxon>Streptophyta</taxon>
        <taxon>Embryophyta</taxon>
        <taxon>Tracheophyta</taxon>
        <taxon>Spermatophyta</taxon>
        <taxon>Magnoliopsida</taxon>
        <taxon>eudicotyledons</taxon>
        <taxon>Gunneridae</taxon>
        <taxon>Pentapetalae</taxon>
        <taxon>asterids</taxon>
        <taxon>lamiids</taxon>
        <taxon>Lamiales</taxon>
        <taxon>Orobanchaceae</taxon>
        <taxon>Pedicularideae</taxon>
        <taxon>Castillejinae</taxon>
        <taxon>Castilleja</taxon>
    </lineage>
</organism>
<dbReference type="EMBL" id="JAVIJP010000002">
    <property type="protein sequence ID" value="KAL3655374.1"/>
    <property type="molecule type" value="Genomic_DNA"/>
</dbReference>
<dbReference type="Gene3D" id="3.30.40.10">
    <property type="entry name" value="Zinc/RING finger domain, C3HC4 (zinc finger)"/>
    <property type="match status" value="1"/>
</dbReference>
<evidence type="ECO:0000313" key="2">
    <source>
        <dbReference type="EMBL" id="KAL3655374.1"/>
    </source>
</evidence>
<dbReference type="InterPro" id="IPR013083">
    <property type="entry name" value="Znf_RING/FYVE/PHD"/>
</dbReference>
<dbReference type="InterPro" id="IPR001841">
    <property type="entry name" value="Znf_RING"/>
</dbReference>
<gene>
    <name evidence="2" type="ORF">CASFOL_001160</name>
</gene>
<name>A0ABD3EQC1_9LAMI</name>
<dbReference type="SUPFAM" id="SSF57850">
    <property type="entry name" value="RING/U-box"/>
    <property type="match status" value="1"/>
</dbReference>
<proteinExistence type="predicted"/>
<reference evidence="3" key="1">
    <citation type="journal article" date="2024" name="IScience">
        <title>Strigolactones Initiate the Formation of Haustorium-like Structures in Castilleja.</title>
        <authorList>
            <person name="Buerger M."/>
            <person name="Peterson D."/>
            <person name="Chory J."/>
        </authorList>
    </citation>
    <scope>NUCLEOTIDE SEQUENCE [LARGE SCALE GENOMIC DNA]</scope>
</reference>
<dbReference type="Proteomes" id="UP001632038">
    <property type="component" value="Unassembled WGS sequence"/>
</dbReference>
<evidence type="ECO:0000259" key="1">
    <source>
        <dbReference type="Pfam" id="PF13639"/>
    </source>
</evidence>
<dbReference type="Pfam" id="PF13639">
    <property type="entry name" value="zf-RING_2"/>
    <property type="match status" value="1"/>
</dbReference>
<keyword evidence="3" id="KW-1185">Reference proteome</keyword>
<sequence>MDRAIRAEHLVPLYMWKHATTVGCSTMPKSRWLYLVFLKRVRVENVEEGLALMPVCPICSRSSTLGSPISSLRRCGHAFHSHCIFRWIEDNEGITLSYTYIRRTAAPFLFLPLPL</sequence>
<protein>
    <recommendedName>
        <fullName evidence="1">RING-type domain-containing protein</fullName>
    </recommendedName>
</protein>
<dbReference type="AlphaFoldDB" id="A0ABD3EQC1"/>
<comment type="caution">
    <text evidence="2">The sequence shown here is derived from an EMBL/GenBank/DDBJ whole genome shotgun (WGS) entry which is preliminary data.</text>
</comment>
<evidence type="ECO:0000313" key="3">
    <source>
        <dbReference type="Proteomes" id="UP001632038"/>
    </source>
</evidence>
<feature type="domain" description="RING-type" evidence="1">
    <location>
        <begin position="56"/>
        <end position="91"/>
    </location>
</feature>